<dbReference type="GO" id="GO:0005886">
    <property type="term" value="C:plasma membrane"/>
    <property type="evidence" value="ECO:0007669"/>
    <property type="project" value="TreeGrafter"/>
</dbReference>
<dbReference type="PANTHER" id="PTHR33021">
    <property type="entry name" value="BLUE COPPER PROTEIN"/>
    <property type="match status" value="1"/>
</dbReference>
<evidence type="ECO:0000259" key="7">
    <source>
        <dbReference type="PROSITE" id="PS51485"/>
    </source>
</evidence>
<feature type="chain" id="PRO_5028453821" description="Phytocyanin domain-containing protein" evidence="6">
    <location>
        <begin position="20"/>
        <end position="197"/>
    </location>
</feature>
<dbReference type="CDD" id="cd04216">
    <property type="entry name" value="Phytocyanin"/>
    <property type="match status" value="1"/>
</dbReference>
<evidence type="ECO:0000256" key="2">
    <source>
        <dbReference type="ARBA" id="ARBA00023008"/>
    </source>
</evidence>
<evidence type="ECO:0000256" key="4">
    <source>
        <dbReference type="SAM" id="MobiDB-lite"/>
    </source>
</evidence>
<dbReference type="SUPFAM" id="SSF49503">
    <property type="entry name" value="Cupredoxins"/>
    <property type="match status" value="1"/>
</dbReference>
<proteinExistence type="predicted"/>
<keyword evidence="3" id="KW-0325">Glycoprotein</keyword>
<name>A0A6V7NIU4_ANACO</name>
<dbReference type="Pfam" id="PF02298">
    <property type="entry name" value="Cu_bind_like"/>
    <property type="match status" value="1"/>
</dbReference>
<dbReference type="EMBL" id="LR862139">
    <property type="protein sequence ID" value="CAD1818515.1"/>
    <property type="molecule type" value="Genomic_DNA"/>
</dbReference>
<dbReference type="GO" id="GO:0046872">
    <property type="term" value="F:metal ion binding"/>
    <property type="evidence" value="ECO:0007669"/>
    <property type="project" value="UniProtKB-KW"/>
</dbReference>
<evidence type="ECO:0000256" key="3">
    <source>
        <dbReference type="ARBA" id="ARBA00023180"/>
    </source>
</evidence>
<dbReference type="InterPro" id="IPR008972">
    <property type="entry name" value="Cupredoxin"/>
</dbReference>
<dbReference type="PROSITE" id="PS00196">
    <property type="entry name" value="COPPER_BLUE"/>
    <property type="match status" value="1"/>
</dbReference>
<keyword evidence="2" id="KW-0186">Copper</keyword>
<reference evidence="8" key="1">
    <citation type="submission" date="2020-07" db="EMBL/GenBank/DDBJ databases">
        <authorList>
            <person name="Lin J."/>
        </authorList>
    </citation>
    <scope>NUCLEOTIDE SEQUENCE</scope>
</reference>
<feature type="transmembrane region" description="Helical" evidence="5">
    <location>
        <begin position="176"/>
        <end position="196"/>
    </location>
</feature>
<keyword evidence="6" id="KW-0732">Signal</keyword>
<keyword evidence="5" id="KW-0472">Membrane</keyword>
<organism evidence="8">
    <name type="scientific">Ananas comosus var. bracteatus</name>
    <name type="common">red pineapple</name>
    <dbReference type="NCBI Taxonomy" id="296719"/>
    <lineage>
        <taxon>Eukaryota</taxon>
        <taxon>Viridiplantae</taxon>
        <taxon>Streptophyta</taxon>
        <taxon>Embryophyta</taxon>
        <taxon>Tracheophyta</taxon>
        <taxon>Spermatophyta</taxon>
        <taxon>Magnoliopsida</taxon>
        <taxon>Liliopsida</taxon>
        <taxon>Poales</taxon>
        <taxon>Bromeliaceae</taxon>
        <taxon>Bromelioideae</taxon>
        <taxon>Ananas</taxon>
    </lineage>
</organism>
<keyword evidence="5" id="KW-0812">Transmembrane</keyword>
<dbReference type="InterPro" id="IPR039391">
    <property type="entry name" value="Phytocyanin-like"/>
</dbReference>
<evidence type="ECO:0000256" key="1">
    <source>
        <dbReference type="ARBA" id="ARBA00022723"/>
    </source>
</evidence>
<evidence type="ECO:0000313" key="8">
    <source>
        <dbReference type="EMBL" id="CAD1818515.1"/>
    </source>
</evidence>
<keyword evidence="5" id="KW-1133">Transmembrane helix</keyword>
<dbReference type="GO" id="GO:0009055">
    <property type="term" value="F:electron transfer activity"/>
    <property type="evidence" value="ECO:0007669"/>
    <property type="project" value="InterPro"/>
</dbReference>
<dbReference type="AlphaFoldDB" id="A0A6V7NIU4"/>
<evidence type="ECO:0000256" key="6">
    <source>
        <dbReference type="SAM" id="SignalP"/>
    </source>
</evidence>
<evidence type="ECO:0000256" key="5">
    <source>
        <dbReference type="SAM" id="Phobius"/>
    </source>
</evidence>
<gene>
    <name evidence="8" type="ORF">CB5_LOCUS1726</name>
</gene>
<protein>
    <recommendedName>
        <fullName evidence="7">Phytocyanin domain-containing protein</fullName>
    </recommendedName>
</protein>
<dbReference type="PANTHER" id="PTHR33021:SF350">
    <property type="entry name" value="UCLACYANIN-2"/>
    <property type="match status" value="1"/>
</dbReference>
<sequence>MARVAVLLMVLVAVSPAVATDYTVGDSQGWASGVDYSTWVSGKTFNVGDTLLFQYSFMHDVAEVSKSDYDGCSASNSLQSYSDQNTKILLSKPGSRYFICGTPGHCSSGMKLAVTVAAASPSTTPAGGSTPSSTTPTTPTTTSPSSTATPASAKPPSTSKSSTNTSGAAARGGGSGIYGALVLVLGFLVGNIAVVMG</sequence>
<feature type="region of interest" description="Disordered" evidence="4">
    <location>
        <begin position="120"/>
        <end position="169"/>
    </location>
</feature>
<dbReference type="Gene3D" id="2.60.40.420">
    <property type="entry name" value="Cupredoxins - blue copper proteins"/>
    <property type="match status" value="1"/>
</dbReference>
<dbReference type="PROSITE" id="PS51485">
    <property type="entry name" value="PHYTOCYANIN"/>
    <property type="match status" value="1"/>
</dbReference>
<dbReference type="FunFam" id="2.60.40.420:FF:000003">
    <property type="entry name" value="Blue copper"/>
    <property type="match status" value="1"/>
</dbReference>
<keyword evidence="1" id="KW-0479">Metal-binding</keyword>
<dbReference type="InterPro" id="IPR028871">
    <property type="entry name" value="BlueCu_1_BS"/>
</dbReference>
<dbReference type="InterPro" id="IPR003245">
    <property type="entry name" value="Phytocyanin_dom"/>
</dbReference>
<feature type="signal peptide" evidence="6">
    <location>
        <begin position="1"/>
        <end position="19"/>
    </location>
</feature>
<feature type="domain" description="Phytocyanin" evidence="7">
    <location>
        <begin position="20"/>
        <end position="118"/>
    </location>
</feature>
<accession>A0A6V7NIU4</accession>